<accession>A0A6A6VVR4</accession>
<dbReference type="AlphaFoldDB" id="A0A6A6VVR4"/>
<dbReference type="GO" id="GO:0003924">
    <property type="term" value="F:GTPase activity"/>
    <property type="evidence" value="ECO:0007669"/>
    <property type="project" value="InterPro"/>
</dbReference>
<dbReference type="Gene3D" id="3.40.50.300">
    <property type="entry name" value="P-loop containing nucleotide triphosphate hydrolases"/>
    <property type="match status" value="1"/>
</dbReference>
<dbReference type="InterPro" id="IPR001806">
    <property type="entry name" value="Small_GTPase"/>
</dbReference>
<dbReference type="PANTHER" id="PTHR24072">
    <property type="entry name" value="RHO FAMILY GTPASE"/>
    <property type="match status" value="1"/>
</dbReference>
<dbReference type="SUPFAM" id="SSF52540">
    <property type="entry name" value="P-loop containing nucleoside triphosphate hydrolases"/>
    <property type="match status" value="1"/>
</dbReference>
<gene>
    <name evidence="3" type="ORF">EJ05DRAFT_490053</name>
</gene>
<evidence type="ECO:0000313" key="4">
    <source>
        <dbReference type="Proteomes" id="UP000799437"/>
    </source>
</evidence>
<dbReference type="OrthoDB" id="25896at2759"/>
<reference evidence="3" key="1">
    <citation type="journal article" date="2020" name="Stud. Mycol.">
        <title>101 Dothideomycetes genomes: a test case for predicting lifestyles and emergence of pathogens.</title>
        <authorList>
            <person name="Haridas S."/>
            <person name="Albert R."/>
            <person name="Binder M."/>
            <person name="Bloem J."/>
            <person name="Labutti K."/>
            <person name="Salamov A."/>
            <person name="Andreopoulos B."/>
            <person name="Baker S."/>
            <person name="Barry K."/>
            <person name="Bills G."/>
            <person name="Bluhm B."/>
            <person name="Cannon C."/>
            <person name="Castanera R."/>
            <person name="Culley D."/>
            <person name="Daum C."/>
            <person name="Ezra D."/>
            <person name="Gonzalez J."/>
            <person name="Henrissat B."/>
            <person name="Kuo A."/>
            <person name="Liang C."/>
            <person name="Lipzen A."/>
            <person name="Lutzoni F."/>
            <person name="Magnuson J."/>
            <person name="Mondo S."/>
            <person name="Nolan M."/>
            <person name="Ohm R."/>
            <person name="Pangilinan J."/>
            <person name="Park H.-J."/>
            <person name="Ramirez L."/>
            <person name="Alfaro M."/>
            <person name="Sun H."/>
            <person name="Tritt A."/>
            <person name="Yoshinaga Y."/>
            <person name="Zwiers L.-H."/>
            <person name="Turgeon B."/>
            <person name="Goodwin S."/>
            <person name="Spatafora J."/>
            <person name="Crous P."/>
            <person name="Grigoriev I."/>
        </authorList>
    </citation>
    <scope>NUCLEOTIDE SEQUENCE</scope>
    <source>
        <strain evidence="3">CBS 121739</strain>
    </source>
</reference>
<keyword evidence="3" id="KW-0378">Hydrolase</keyword>
<dbReference type="Proteomes" id="UP000799437">
    <property type="component" value="Unassembled WGS sequence"/>
</dbReference>
<dbReference type="InterPro" id="IPR027417">
    <property type="entry name" value="P-loop_NTPase"/>
</dbReference>
<evidence type="ECO:0000256" key="1">
    <source>
        <dbReference type="ARBA" id="ARBA00022741"/>
    </source>
</evidence>
<dbReference type="EMBL" id="ML996584">
    <property type="protein sequence ID" value="KAF2753331.1"/>
    <property type="molecule type" value="Genomic_DNA"/>
</dbReference>
<sequence>MGSISPETPEVEILLLGDTEVGMSSFLSRLSMGRSRYQDEGDAPPPYSLPKLRDLDQPFQFDISMYNRPYRFRFYDTSCPESYTLLKPDFIIMCYDIARRKTLESVQDRWKRVVESHFNYDEALPVMLLGLKRDLRQEWTETNKESVIPQEAVRIAQEMRLDRYAECSAITGELCREVLEDIAKTAAMTTTQKGGKTEGGCAVM</sequence>
<dbReference type="GO" id="GO:0005525">
    <property type="term" value="F:GTP binding"/>
    <property type="evidence" value="ECO:0007669"/>
    <property type="project" value="UniProtKB-KW"/>
</dbReference>
<protein>
    <submittedName>
        <fullName evidence="3">P-loop containing nucleoside triphosphate hydrolase protein</fullName>
    </submittedName>
</protein>
<dbReference type="GeneID" id="54486894"/>
<dbReference type="Pfam" id="PF00071">
    <property type="entry name" value="Ras"/>
    <property type="match status" value="1"/>
</dbReference>
<dbReference type="PRINTS" id="PR00449">
    <property type="entry name" value="RASTRNSFRMNG"/>
</dbReference>
<dbReference type="SMART" id="SM00175">
    <property type="entry name" value="RAB"/>
    <property type="match status" value="1"/>
</dbReference>
<organism evidence="3 4">
    <name type="scientific">Pseudovirgaria hyperparasitica</name>
    <dbReference type="NCBI Taxonomy" id="470096"/>
    <lineage>
        <taxon>Eukaryota</taxon>
        <taxon>Fungi</taxon>
        <taxon>Dikarya</taxon>
        <taxon>Ascomycota</taxon>
        <taxon>Pezizomycotina</taxon>
        <taxon>Dothideomycetes</taxon>
        <taxon>Dothideomycetes incertae sedis</taxon>
        <taxon>Acrospermales</taxon>
        <taxon>Acrospermaceae</taxon>
        <taxon>Pseudovirgaria</taxon>
    </lineage>
</organism>
<keyword evidence="2" id="KW-0342">GTP-binding</keyword>
<name>A0A6A6VVR4_9PEZI</name>
<keyword evidence="4" id="KW-1185">Reference proteome</keyword>
<dbReference type="GO" id="GO:0007264">
    <property type="term" value="P:small GTPase-mediated signal transduction"/>
    <property type="evidence" value="ECO:0007669"/>
    <property type="project" value="InterPro"/>
</dbReference>
<keyword evidence="1" id="KW-0547">Nucleotide-binding</keyword>
<dbReference type="InterPro" id="IPR003578">
    <property type="entry name" value="Small_GTPase_Rho"/>
</dbReference>
<dbReference type="RefSeq" id="XP_033595782.1">
    <property type="nucleotide sequence ID" value="XM_033745840.1"/>
</dbReference>
<dbReference type="SMART" id="SM00174">
    <property type="entry name" value="RHO"/>
    <property type="match status" value="1"/>
</dbReference>
<dbReference type="PROSITE" id="PS51419">
    <property type="entry name" value="RAB"/>
    <property type="match status" value="1"/>
</dbReference>
<evidence type="ECO:0000256" key="2">
    <source>
        <dbReference type="ARBA" id="ARBA00023134"/>
    </source>
</evidence>
<evidence type="ECO:0000313" key="3">
    <source>
        <dbReference type="EMBL" id="KAF2753331.1"/>
    </source>
</evidence>
<proteinExistence type="predicted"/>